<feature type="region of interest" description="Disordered" evidence="1">
    <location>
        <begin position="623"/>
        <end position="696"/>
    </location>
</feature>
<evidence type="ECO:0000313" key="4">
    <source>
        <dbReference type="Proteomes" id="UP000324022"/>
    </source>
</evidence>
<feature type="region of interest" description="Disordered" evidence="1">
    <location>
        <begin position="88"/>
        <end position="130"/>
    </location>
</feature>
<feature type="region of interest" description="Disordered" evidence="1">
    <location>
        <begin position="448"/>
        <end position="526"/>
    </location>
</feature>
<dbReference type="GO" id="GO:0061157">
    <property type="term" value="P:mRNA destabilization"/>
    <property type="evidence" value="ECO:0007669"/>
    <property type="project" value="TreeGrafter"/>
</dbReference>
<feature type="compositionally biased region" description="Polar residues" evidence="1">
    <location>
        <begin position="1"/>
        <end position="18"/>
    </location>
</feature>
<dbReference type="PANTHER" id="PTHR12357:SF89">
    <property type="entry name" value="YTH DOMAIN-CONTAINING FAMILY PROTEIN"/>
    <property type="match status" value="1"/>
</dbReference>
<dbReference type="InterPro" id="IPR045168">
    <property type="entry name" value="YTH_prot"/>
</dbReference>
<feature type="compositionally biased region" description="Basic residues" evidence="1">
    <location>
        <begin position="50"/>
        <end position="63"/>
    </location>
</feature>
<organism evidence="3 4">
    <name type="scientific">Ustilago trichophora</name>
    <dbReference type="NCBI Taxonomy" id="86804"/>
    <lineage>
        <taxon>Eukaryota</taxon>
        <taxon>Fungi</taxon>
        <taxon>Dikarya</taxon>
        <taxon>Basidiomycota</taxon>
        <taxon>Ustilaginomycotina</taxon>
        <taxon>Ustilaginomycetes</taxon>
        <taxon>Ustilaginales</taxon>
        <taxon>Ustilaginaceae</taxon>
        <taxon>Ustilago</taxon>
    </lineage>
</organism>
<dbReference type="Gene3D" id="3.10.590.10">
    <property type="entry name" value="ph1033 like domains"/>
    <property type="match status" value="1"/>
</dbReference>
<dbReference type="OrthoDB" id="306690at2759"/>
<gene>
    <name evidence="3" type="ORF">UTRI_03051</name>
</gene>
<accession>A0A5C3E7X7</accession>
<dbReference type="Proteomes" id="UP000324022">
    <property type="component" value="Unassembled WGS sequence"/>
</dbReference>
<feature type="domain" description="YTH" evidence="2">
    <location>
        <begin position="718"/>
        <end position="854"/>
    </location>
</feature>
<dbReference type="EMBL" id="OOIN01000012">
    <property type="protein sequence ID" value="SPO25686.1"/>
    <property type="molecule type" value="Genomic_DNA"/>
</dbReference>
<feature type="compositionally biased region" description="Polar residues" evidence="1">
    <location>
        <begin position="508"/>
        <end position="518"/>
    </location>
</feature>
<dbReference type="AlphaFoldDB" id="A0A5C3E7X7"/>
<dbReference type="PROSITE" id="PS50882">
    <property type="entry name" value="YTH"/>
    <property type="match status" value="1"/>
</dbReference>
<dbReference type="GO" id="GO:0005737">
    <property type="term" value="C:cytoplasm"/>
    <property type="evidence" value="ECO:0007669"/>
    <property type="project" value="TreeGrafter"/>
</dbReference>
<feature type="compositionally biased region" description="Polar residues" evidence="1">
    <location>
        <begin position="966"/>
        <end position="978"/>
    </location>
</feature>
<reference evidence="3 4" key="1">
    <citation type="submission" date="2018-03" db="EMBL/GenBank/DDBJ databases">
        <authorList>
            <person name="Guldener U."/>
        </authorList>
    </citation>
    <scope>NUCLEOTIDE SEQUENCE [LARGE SCALE GENOMIC DNA]</scope>
    <source>
        <strain evidence="3 4">NBRC100155</strain>
    </source>
</reference>
<feature type="region of interest" description="Disordered" evidence="1">
    <location>
        <begin position="364"/>
        <end position="402"/>
    </location>
</feature>
<dbReference type="PANTHER" id="PTHR12357">
    <property type="entry name" value="YTH YT521-B HOMOLOGY DOMAIN-CONTAINING"/>
    <property type="match status" value="1"/>
</dbReference>
<feature type="region of interest" description="Disordered" evidence="1">
    <location>
        <begin position="875"/>
        <end position="994"/>
    </location>
</feature>
<sequence length="1015" mass="106882">MSVTPPLQTDHNTASSDADLTAHAATSRWGTVSGGLRSPPPAPSSGAGVRRNHTIHGARHHGKPRLEKHFEQPEDYPAHQSLGDGASIAHQASQPATVSAMERAHAPSSSSPSTNHPPLDPLASSSTRSDAARDFASSLSPLQALYSKSSVSRNLSLPSRHSSKLASNLPHSATHGRTSLFNSLSAITGGSDLDEHDWEKLIHSSNALGDEHHQDPNASHSLSMQTDHPWSSSLFAQAQLGAPADASLPTSPISRSDLFADAHQRTGSSSAVDLFDQQAALSEAQALRGSASFVRRHQSLNHHSGRSAANRLAARSTDLLSRYAGDVADPVMSSYSRTDAAFSPVRHPTSLSVASSPIMPTSYSKAPWNQPAQDPIGSPSRFAASFPSQNLDGSHTRMPSGIDASSASLAELGKNLGNLDMSGSSALAAEDSLDTHASVTPTSHTMLTSLSAQSSTDSRASSARKLPQLVTNRDALQRGQRTNGTSGPLSAAAYVPPIGHAHSRHQSNDPTGSNTSTFDADPSQRFGPFTAAPAGSWMDKDNIAGRAAADSQSWAQQSTAIPYPAMGMDPNVMALSMALAQEQQRSAFLQAQLGARNNAIGMQEPHLFGMQPIDLNGPMQSIGQQLRGGPLPSSPPIGGMGNLPQRGPSFPMQPSQPPFRPPMHAQAPSPRPPPAGAPFTSGDTEGGAPPTPVDPASLALQKGYNPAPGTFDLAPPNARFFVIKSYTEDDVHKSLKYEIWASTDKGNQRLDKAFRESASDGPIYLFYSVNASGHFCGMAQMLTPLDYATSSNVWAQDGKWKGTFKVRWIYVKDLPNNQLRHIRLTNTPECKPVTQSRDTQELTPEAGREVLRIMAEYSAKTSLLQDFNFYEMQGRGSTGQGTMTAQRPLSSSPALGLGGLQPRNSPKTSGSPALGIGGMAYPTSPDLGLTARPNAASPNGGARRPPPSGTPQRLHAISGLGLAPGTSRTNNATSQQLNDLRDDKNGDTVAGSHDATVDTDAVSAAQVAGLAPSAL</sequence>
<protein>
    <recommendedName>
        <fullName evidence="2">YTH domain-containing protein</fullName>
    </recommendedName>
</protein>
<name>A0A5C3E7X7_9BASI</name>
<proteinExistence type="predicted"/>
<dbReference type="GO" id="GO:0003729">
    <property type="term" value="F:mRNA binding"/>
    <property type="evidence" value="ECO:0007669"/>
    <property type="project" value="TreeGrafter"/>
</dbReference>
<dbReference type="CDD" id="cd21134">
    <property type="entry name" value="YTH"/>
    <property type="match status" value="1"/>
</dbReference>
<evidence type="ECO:0000313" key="3">
    <source>
        <dbReference type="EMBL" id="SPO25686.1"/>
    </source>
</evidence>
<evidence type="ECO:0000256" key="1">
    <source>
        <dbReference type="SAM" id="MobiDB-lite"/>
    </source>
</evidence>
<evidence type="ECO:0000259" key="2">
    <source>
        <dbReference type="PROSITE" id="PS50882"/>
    </source>
</evidence>
<feature type="compositionally biased region" description="Low complexity" evidence="1">
    <location>
        <begin position="448"/>
        <end position="464"/>
    </location>
</feature>
<dbReference type="InterPro" id="IPR007275">
    <property type="entry name" value="YTH_domain"/>
</dbReference>
<feature type="compositionally biased region" description="Polar residues" evidence="1">
    <location>
        <begin position="479"/>
        <end position="488"/>
    </location>
</feature>
<feature type="region of interest" description="Disordered" evidence="1">
    <location>
        <begin position="1"/>
        <end position="63"/>
    </location>
</feature>
<dbReference type="GO" id="GO:1990247">
    <property type="term" value="F:N6-methyladenosine-containing RNA reader activity"/>
    <property type="evidence" value="ECO:0007669"/>
    <property type="project" value="TreeGrafter"/>
</dbReference>
<keyword evidence="4" id="KW-1185">Reference proteome</keyword>
<dbReference type="Pfam" id="PF04146">
    <property type="entry name" value="YTH"/>
    <property type="match status" value="1"/>
</dbReference>